<dbReference type="SMART" id="SM00343">
    <property type="entry name" value="ZnF_C2HC"/>
    <property type="match status" value="1"/>
</dbReference>
<dbReference type="AlphaFoldDB" id="A0A2Z6MZS2"/>
<dbReference type="InterPro" id="IPR013103">
    <property type="entry name" value="RVT_2"/>
</dbReference>
<keyword evidence="1" id="KW-0863">Zinc-finger</keyword>
<feature type="compositionally biased region" description="Basic and acidic residues" evidence="2">
    <location>
        <begin position="204"/>
        <end position="224"/>
    </location>
</feature>
<evidence type="ECO:0000259" key="3">
    <source>
        <dbReference type="PROSITE" id="PS50158"/>
    </source>
</evidence>
<protein>
    <recommendedName>
        <fullName evidence="3">CCHC-type domain-containing protein</fullName>
    </recommendedName>
</protein>
<evidence type="ECO:0000313" key="5">
    <source>
        <dbReference type="Proteomes" id="UP000242715"/>
    </source>
</evidence>
<evidence type="ECO:0000313" key="4">
    <source>
        <dbReference type="EMBL" id="GAU29250.1"/>
    </source>
</evidence>
<reference evidence="5" key="1">
    <citation type="journal article" date="2017" name="Front. Plant Sci.">
        <title>Climate Clever Clovers: New Paradigm to Reduce the Environmental Footprint of Ruminants by Breeding Low Methanogenic Forages Utilizing Haplotype Variation.</title>
        <authorList>
            <person name="Kaur P."/>
            <person name="Appels R."/>
            <person name="Bayer P.E."/>
            <person name="Keeble-Gagnere G."/>
            <person name="Wang J."/>
            <person name="Hirakawa H."/>
            <person name="Shirasawa K."/>
            <person name="Vercoe P."/>
            <person name="Stefanova K."/>
            <person name="Durmic Z."/>
            <person name="Nichols P."/>
            <person name="Revell C."/>
            <person name="Isobe S.N."/>
            <person name="Edwards D."/>
            <person name="Erskine W."/>
        </authorList>
    </citation>
    <scope>NUCLEOTIDE SEQUENCE [LARGE SCALE GENOMIC DNA]</scope>
    <source>
        <strain evidence="5">cv. Daliak</strain>
    </source>
</reference>
<dbReference type="Proteomes" id="UP000242715">
    <property type="component" value="Unassembled WGS sequence"/>
</dbReference>
<evidence type="ECO:0000256" key="2">
    <source>
        <dbReference type="SAM" id="MobiDB-lite"/>
    </source>
</evidence>
<dbReference type="PROSITE" id="PS50158">
    <property type="entry name" value="ZF_CCHC"/>
    <property type="match status" value="1"/>
</dbReference>
<dbReference type="SUPFAM" id="SSF57756">
    <property type="entry name" value="Retrovirus zinc finger-like domains"/>
    <property type="match status" value="1"/>
</dbReference>
<keyword evidence="1" id="KW-0862">Zinc</keyword>
<feature type="region of interest" description="Disordered" evidence="2">
    <location>
        <begin position="192"/>
        <end position="231"/>
    </location>
</feature>
<dbReference type="PANTHER" id="PTHR35317">
    <property type="entry name" value="OS04G0629600 PROTEIN"/>
    <property type="match status" value="1"/>
</dbReference>
<keyword evidence="1" id="KW-0479">Metal-binding</keyword>
<dbReference type="Gene3D" id="4.10.60.10">
    <property type="entry name" value="Zinc finger, CCHC-type"/>
    <property type="match status" value="1"/>
</dbReference>
<dbReference type="GO" id="GO:0003676">
    <property type="term" value="F:nucleic acid binding"/>
    <property type="evidence" value="ECO:0007669"/>
    <property type="project" value="InterPro"/>
</dbReference>
<gene>
    <name evidence="4" type="ORF">TSUD_391990</name>
</gene>
<organism evidence="4 5">
    <name type="scientific">Trifolium subterraneum</name>
    <name type="common">Subterranean clover</name>
    <dbReference type="NCBI Taxonomy" id="3900"/>
    <lineage>
        <taxon>Eukaryota</taxon>
        <taxon>Viridiplantae</taxon>
        <taxon>Streptophyta</taxon>
        <taxon>Embryophyta</taxon>
        <taxon>Tracheophyta</taxon>
        <taxon>Spermatophyta</taxon>
        <taxon>Magnoliopsida</taxon>
        <taxon>eudicotyledons</taxon>
        <taxon>Gunneridae</taxon>
        <taxon>Pentapetalae</taxon>
        <taxon>rosids</taxon>
        <taxon>fabids</taxon>
        <taxon>Fabales</taxon>
        <taxon>Fabaceae</taxon>
        <taxon>Papilionoideae</taxon>
        <taxon>50 kb inversion clade</taxon>
        <taxon>NPAAA clade</taxon>
        <taxon>Hologalegina</taxon>
        <taxon>IRL clade</taxon>
        <taxon>Trifolieae</taxon>
        <taxon>Trifolium</taxon>
    </lineage>
</organism>
<dbReference type="OrthoDB" id="1458780at2759"/>
<sequence>MASSLENLTNSFGGKVPILDNSNNWDRWSKKMKVIFGFQEVQEVIETGITPIVANATEDEQTAHRALKKKDFKAMFFIHQCVDLVNFQKIENATSAKGCWDILEKGHLEYFNKITNITNQMKSCGSTVSDGDMVEKVIGTLSSKFDYITVAIMEAKDVSTMKLKELQCSMESHEQRINARENNRTSDQALWAHTSKKGNGNKNKGKDQFKKDNSQQESSKKNGDQGESLDSDGNGKCEKFMNKKNIQCYNCQKYGHFASECRNKKVPSDDDDYDEKGKCKWDTASTGSQSTIPFIFEEDNDGTDPPPVTAKFEPEVIHVAKHDEAHVEEHVEAPIVEQVEVHVEEHVEGNVEAHVRRSDRPATPIRRFLDFDTIPDNLITDDGDLVHLMLFVDMEPLSYASVAKSTVWRKTMEETQSIERKNTWELVSLPTGKKPIVVKWVYKVKHKLDDNIAEYKASLVAKEFLQKPGIDFNEIFSPVARLETVRLVVAIANHFEWDFVQMDVKSAFLNGHT</sequence>
<dbReference type="InterPro" id="IPR036875">
    <property type="entry name" value="Znf_CCHC_sf"/>
</dbReference>
<dbReference type="GO" id="GO:0008270">
    <property type="term" value="F:zinc ion binding"/>
    <property type="evidence" value="ECO:0007669"/>
    <property type="project" value="UniProtKB-KW"/>
</dbReference>
<dbReference type="EMBL" id="DF973391">
    <property type="protein sequence ID" value="GAU29250.1"/>
    <property type="molecule type" value="Genomic_DNA"/>
</dbReference>
<feature type="domain" description="CCHC-type" evidence="3">
    <location>
        <begin position="248"/>
        <end position="263"/>
    </location>
</feature>
<dbReference type="Pfam" id="PF14223">
    <property type="entry name" value="Retrotran_gag_2"/>
    <property type="match status" value="1"/>
</dbReference>
<dbReference type="Pfam" id="PF00098">
    <property type="entry name" value="zf-CCHC"/>
    <property type="match status" value="1"/>
</dbReference>
<name>A0A2Z6MZS2_TRISU</name>
<dbReference type="InterPro" id="IPR001878">
    <property type="entry name" value="Znf_CCHC"/>
</dbReference>
<keyword evidence="5" id="KW-1185">Reference proteome</keyword>
<evidence type="ECO:0000256" key="1">
    <source>
        <dbReference type="PROSITE-ProRule" id="PRU00047"/>
    </source>
</evidence>
<dbReference type="Pfam" id="PF07727">
    <property type="entry name" value="RVT_2"/>
    <property type="match status" value="1"/>
</dbReference>
<accession>A0A2Z6MZS2</accession>
<dbReference type="PANTHER" id="PTHR35317:SF23">
    <property type="entry name" value="OS04G0629600 PROTEIN"/>
    <property type="match status" value="1"/>
</dbReference>
<proteinExistence type="predicted"/>